<dbReference type="Proteomes" id="UP001160148">
    <property type="component" value="Unassembled WGS sequence"/>
</dbReference>
<name>A0AAV0VXW8_9HEMI</name>
<gene>
    <name evidence="1" type="ORF">MEUPH1_LOCUS5752</name>
</gene>
<protein>
    <submittedName>
        <fullName evidence="1">Uncharacterized protein</fullName>
    </submittedName>
</protein>
<dbReference type="EMBL" id="CARXXK010000001">
    <property type="protein sequence ID" value="CAI6349152.1"/>
    <property type="molecule type" value="Genomic_DNA"/>
</dbReference>
<sequence>MAVSHTDTTVLDSLTYEDFKNSLKTHIRKKWHIINNSQTKKLNQLKTITFRWNNHNLNRKDETTINRLRIVHTRLTHGFLMSKKEPPSCEAGSLWPTTHGQTYPDRIPSIYKQEPMDLKFTETLDSTLGPNPDQNKKILFFVTSNNLIDNI</sequence>
<dbReference type="AlphaFoldDB" id="A0AAV0VXW8"/>
<evidence type="ECO:0000313" key="2">
    <source>
        <dbReference type="Proteomes" id="UP001160148"/>
    </source>
</evidence>
<keyword evidence="2" id="KW-1185">Reference proteome</keyword>
<accession>A0AAV0VXW8</accession>
<proteinExistence type="predicted"/>
<organism evidence="1 2">
    <name type="scientific">Macrosiphum euphorbiae</name>
    <name type="common">potato aphid</name>
    <dbReference type="NCBI Taxonomy" id="13131"/>
    <lineage>
        <taxon>Eukaryota</taxon>
        <taxon>Metazoa</taxon>
        <taxon>Ecdysozoa</taxon>
        <taxon>Arthropoda</taxon>
        <taxon>Hexapoda</taxon>
        <taxon>Insecta</taxon>
        <taxon>Pterygota</taxon>
        <taxon>Neoptera</taxon>
        <taxon>Paraneoptera</taxon>
        <taxon>Hemiptera</taxon>
        <taxon>Sternorrhyncha</taxon>
        <taxon>Aphidomorpha</taxon>
        <taxon>Aphidoidea</taxon>
        <taxon>Aphididae</taxon>
        <taxon>Macrosiphini</taxon>
        <taxon>Macrosiphum</taxon>
    </lineage>
</organism>
<evidence type="ECO:0000313" key="1">
    <source>
        <dbReference type="EMBL" id="CAI6349152.1"/>
    </source>
</evidence>
<reference evidence="1 2" key="1">
    <citation type="submission" date="2023-01" db="EMBL/GenBank/DDBJ databases">
        <authorList>
            <person name="Whitehead M."/>
        </authorList>
    </citation>
    <scope>NUCLEOTIDE SEQUENCE [LARGE SCALE GENOMIC DNA]</scope>
</reference>
<comment type="caution">
    <text evidence="1">The sequence shown here is derived from an EMBL/GenBank/DDBJ whole genome shotgun (WGS) entry which is preliminary data.</text>
</comment>